<dbReference type="SUPFAM" id="SSF48371">
    <property type="entry name" value="ARM repeat"/>
    <property type="match status" value="1"/>
</dbReference>
<dbReference type="InterPro" id="IPR016024">
    <property type="entry name" value="ARM-type_fold"/>
</dbReference>
<evidence type="ECO:0000259" key="5">
    <source>
        <dbReference type="Pfam" id="PF08623"/>
    </source>
</evidence>
<gene>
    <name evidence="6" type="ORF">BS47DRAFT_1374010</name>
</gene>
<evidence type="ECO:0000256" key="3">
    <source>
        <dbReference type="ARBA" id="ARBA00022786"/>
    </source>
</evidence>
<feature type="region of interest" description="Disordered" evidence="4">
    <location>
        <begin position="270"/>
        <end position="299"/>
    </location>
</feature>
<comment type="caution">
    <text evidence="6">The sequence shown here is derived from an EMBL/GenBank/DDBJ whole genome shotgun (WGS) entry which is preliminary data.</text>
</comment>
<accession>A0A9P6AJG8</accession>
<dbReference type="PANTHER" id="PTHR12696">
    <property type="entry name" value="TIP120"/>
    <property type="match status" value="1"/>
</dbReference>
<protein>
    <recommendedName>
        <fullName evidence="5">TATA-binding protein interacting (TIP20) domain-containing protein</fullName>
    </recommendedName>
</protein>
<dbReference type="EMBL" id="MU129093">
    <property type="protein sequence ID" value="KAF9506974.1"/>
    <property type="molecule type" value="Genomic_DNA"/>
</dbReference>
<dbReference type="OrthoDB" id="6260732at2759"/>
<reference evidence="6" key="1">
    <citation type="journal article" date="2020" name="Nat. Commun.">
        <title>Large-scale genome sequencing of mycorrhizal fungi provides insights into the early evolution of symbiotic traits.</title>
        <authorList>
            <person name="Miyauchi S."/>
            <person name="Kiss E."/>
            <person name="Kuo A."/>
            <person name="Drula E."/>
            <person name="Kohler A."/>
            <person name="Sanchez-Garcia M."/>
            <person name="Morin E."/>
            <person name="Andreopoulos B."/>
            <person name="Barry K.W."/>
            <person name="Bonito G."/>
            <person name="Buee M."/>
            <person name="Carver A."/>
            <person name="Chen C."/>
            <person name="Cichocki N."/>
            <person name="Clum A."/>
            <person name="Culley D."/>
            <person name="Crous P.W."/>
            <person name="Fauchery L."/>
            <person name="Girlanda M."/>
            <person name="Hayes R.D."/>
            <person name="Keri Z."/>
            <person name="LaButti K."/>
            <person name="Lipzen A."/>
            <person name="Lombard V."/>
            <person name="Magnuson J."/>
            <person name="Maillard F."/>
            <person name="Murat C."/>
            <person name="Nolan M."/>
            <person name="Ohm R.A."/>
            <person name="Pangilinan J."/>
            <person name="Pereira M.F."/>
            <person name="Perotto S."/>
            <person name="Peter M."/>
            <person name="Pfister S."/>
            <person name="Riley R."/>
            <person name="Sitrit Y."/>
            <person name="Stielow J.B."/>
            <person name="Szollosi G."/>
            <person name="Zifcakova L."/>
            <person name="Stursova M."/>
            <person name="Spatafora J.W."/>
            <person name="Tedersoo L."/>
            <person name="Vaario L.M."/>
            <person name="Yamada A."/>
            <person name="Yan M."/>
            <person name="Wang P."/>
            <person name="Xu J."/>
            <person name="Bruns T."/>
            <person name="Baldrian P."/>
            <person name="Vilgalys R."/>
            <person name="Dunand C."/>
            <person name="Henrissat B."/>
            <person name="Grigoriev I.V."/>
            <person name="Hibbett D."/>
            <person name="Nagy L.G."/>
            <person name="Martin F.M."/>
        </authorList>
    </citation>
    <scope>NUCLEOTIDE SEQUENCE</scope>
    <source>
        <strain evidence="6">UP504</strain>
    </source>
</reference>
<evidence type="ECO:0000313" key="7">
    <source>
        <dbReference type="Proteomes" id="UP000886523"/>
    </source>
</evidence>
<keyword evidence="7" id="KW-1185">Reference proteome</keyword>
<keyword evidence="3" id="KW-0833">Ubl conjugation pathway</keyword>
<name>A0A9P6AJG8_9AGAM</name>
<dbReference type="Pfam" id="PF08623">
    <property type="entry name" value="TIP120"/>
    <property type="match status" value="1"/>
</dbReference>
<evidence type="ECO:0000256" key="1">
    <source>
        <dbReference type="ARBA" id="ARBA00007657"/>
    </source>
</evidence>
<feature type="compositionally biased region" description="Acidic residues" evidence="4">
    <location>
        <begin position="272"/>
        <end position="299"/>
    </location>
</feature>
<organism evidence="6 7">
    <name type="scientific">Hydnum rufescens UP504</name>
    <dbReference type="NCBI Taxonomy" id="1448309"/>
    <lineage>
        <taxon>Eukaryota</taxon>
        <taxon>Fungi</taxon>
        <taxon>Dikarya</taxon>
        <taxon>Basidiomycota</taxon>
        <taxon>Agaricomycotina</taxon>
        <taxon>Agaricomycetes</taxon>
        <taxon>Cantharellales</taxon>
        <taxon>Hydnaceae</taxon>
        <taxon>Hydnum</taxon>
    </lineage>
</organism>
<feature type="region of interest" description="Disordered" evidence="4">
    <location>
        <begin position="368"/>
        <end position="391"/>
    </location>
</feature>
<dbReference type="Gene3D" id="1.25.10.10">
    <property type="entry name" value="Leucine-rich Repeat Variant"/>
    <property type="match status" value="1"/>
</dbReference>
<proteinExistence type="inferred from homology"/>
<dbReference type="Pfam" id="PF25782">
    <property type="entry name" value="TPR_CAND1"/>
    <property type="match status" value="1"/>
</dbReference>
<evidence type="ECO:0000313" key="6">
    <source>
        <dbReference type="EMBL" id="KAF9506974.1"/>
    </source>
</evidence>
<evidence type="ECO:0000256" key="2">
    <source>
        <dbReference type="ARBA" id="ARBA00022737"/>
    </source>
</evidence>
<dbReference type="InterPro" id="IPR013932">
    <property type="entry name" value="TATA-bd_TIP120"/>
</dbReference>
<feature type="domain" description="TATA-binding protein interacting (TIP20)" evidence="5">
    <location>
        <begin position="996"/>
        <end position="1160"/>
    </location>
</feature>
<evidence type="ECO:0000256" key="4">
    <source>
        <dbReference type="SAM" id="MobiDB-lite"/>
    </source>
</evidence>
<comment type="similarity">
    <text evidence="1">Belongs to the CAND family.</text>
</comment>
<dbReference type="InterPro" id="IPR039852">
    <property type="entry name" value="CAND1/CAND2"/>
</dbReference>
<sequence>MAPGKQTLITSYLAKAQAKTVSEVLKLVEDKNSEVKNQAVKCIGQLIKSIRESQMNTVIDSLVEFIGGKDDELRDIAGLEGKLPEKACAKLAPKLLAQVEKLTTPPETVIEMLSILSILVSRFPVYLADVYPSPIVTLTPLLNHPRIAVRKRAVFALAQFLPTASEQTFEKLLKSTIQPALMSNVSLEHQRTIILLLGAIARFAPQQIGPVLGVVVLPVLSAASRDDVELREVCLQSLETLVLRCPSEITPFLSGISNVGIELIKYDPNYTGDDEDEEMQEADEDEDEDLGDDYSDDEETSYKVRRSATKLLSAVIGTRPELLATVYRTIAPVLISRFGDREESVRLEIWSAYSLLLQQTGVYGAAPQAQAEGHIGTKRKREEEGMEVEETPHTLLRSQVPNLSKALIKQLQAKTSATTIQTGFNLLHTLLSVNPGCLSGQIVSLTSVISTVLNKPPSSTSSTLHIAIISFLDLFFSTHSPAAFSQCLPQLTAPLVMSLSEKDPRIAAAAFQAFSTLLKSLKPVRSADWADNLYVKALERLERNDTDVVVREKAEECVAELWLCATEIVRSKGGQEWVALRKSGRTGGAVKVIEKVVRGVDFSEEWVGESVQWVLGVIRKTGRLQKDEAFACLEALLGKYRAGFPAGLTSSLASQLLPYLSLADLSHFAHALSVITLLLRTAPEEAYPLIETTVLPSIYSSAVSPSLTANLLDSLLDFFGSLVAADPPIATRLVPSLTLALDQVGSGPGSAANTSKCIAAVIRNEISLAAGTISDFAKAIKPASKASDARLVLSLHVLGEIGRFVDMTLQNEVFTNSLTLFSSDSQDIRSAAAFAVGNIAIGNISTFLPIIVKQVQADPEKRLLSLHALKEVVTHCSSHQLEGVADALWTPLFENPENSEESTRNVAAACLGKLTTTNPSRYLPQLQAHLHDASPAIRATVVSSVRYTFADTAEPYDELLSPLIVDFLSLVLDPDLTVRRLSLTSLNAAARNKPKLIRDHLSTLMPLLYAETALNEALIRVVDMGPWKHRVDDGLETRKTAYETMYTILDTCLSSIDLHQFFTHVLRGLADESDEIKVLSHMMLFRLSQVAPTTVSQRLDEVSPELEETVKGAQVTKDTVKQDLERAGELQRSALRAIAALSKISSPTVSPRMERLVESIREGTDGPGIP</sequence>
<keyword evidence="2" id="KW-0677">Repeat</keyword>
<dbReference type="AlphaFoldDB" id="A0A9P6AJG8"/>
<dbReference type="Proteomes" id="UP000886523">
    <property type="component" value="Unassembled WGS sequence"/>
</dbReference>
<dbReference type="InterPro" id="IPR011989">
    <property type="entry name" value="ARM-like"/>
</dbReference>
<dbReference type="GO" id="GO:0010265">
    <property type="term" value="P:SCF complex assembly"/>
    <property type="evidence" value="ECO:0007669"/>
    <property type="project" value="InterPro"/>
</dbReference>